<accession>A0A917FRC6</accession>
<protein>
    <recommendedName>
        <fullName evidence="3">Coiled-coil protein</fullName>
    </recommendedName>
</protein>
<evidence type="ECO:0000313" key="1">
    <source>
        <dbReference type="EMBL" id="GGF96243.1"/>
    </source>
</evidence>
<keyword evidence="2" id="KW-1185">Reference proteome</keyword>
<comment type="caution">
    <text evidence="1">The sequence shown here is derived from an EMBL/GenBank/DDBJ whole genome shotgun (WGS) entry which is preliminary data.</text>
</comment>
<evidence type="ECO:0008006" key="3">
    <source>
        <dbReference type="Google" id="ProtNLM"/>
    </source>
</evidence>
<proteinExistence type="predicted"/>
<evidence type="ECO:0000313" key="2">
    <source>
        <dbReference type="Proteomes" id="UP000637643"/>
    </source>
</evidence>
<gene>
    <name evidence="1" type="ORF">GCM10010912_46420</name>
</gene>
<dbReference type="AlphaFoldDB" id="A0A917FRC6"/>
<organism evidence="1 2">
    <name type="scientific">Paenibacillus albidus</name>
    <dbReference type="NCBI Taxonomy" id="2041023"/>
    <lineage>
        <taxon>Bacteria</taxon>
        <taxon>Bacillati</taxon>
        <taxon>Bacillota</taxon>
        <taxon>Bacilli</taxon>
        <taxon>Bacillales</taxon>
        <taxon>Paenibacillaceae</taxon>
        <taxon>Paenibacillus</taxon>
    </lineage>
</organism>
<dbReference type="Proteomes" id="UP000637643">
    <property type="component" value="Unassembled WGS sequence"/>
</dbReference>
<sequence>MKLYFSDFFEVSPQVIEEYGAFDISLINDLPLFIDPFLLFNSKKEEYQQLHTNILKYLYFLKDKSNTIKITDGLLKAWYQFPEVKQNWFGFCEDGNGGSGLGKEFAISLHENLQNIFNDFGNEKVTKGTHLEKLCLIKERVGKDNISDFTTNLIHGYLLKYTETFAEKYIDEKYLKEIAVRGANFNYEREVWETNRFKLPFINNDYVLLTPRDMLTKDETWISRFDLLNRFADIPPAISNVELREQINNYFYSMIPEKPTQRDKQEALSKTIKEYPELIDYYIKNKEDHGDTAEKISIDKVLFSINKYVKQFGELAKILSSSTNFYGFSGDTYEEAHQRLIFLKDVIENKDGYKIFYSNGIPIQKENDLQILYRLTWFASSSDVNREVNNGRGPVDFKISRGDSDKTLIEFKLASNTKLKRNLEKQVEIYQQANNTKKSIKVILYFSEIEYKKINTVLNDLSLIGNKDIVLIDARKDNKPSASTA</sequence>
<reference evidence="1" key="1">
    <citation type="journal article" date="2014" name="Int. J. Syst. Evol. Microbiol.">
        <title>Complete genome sequence of Corynebacterium casei LMG S-19264T (=DSM 44701T), isolated from a smear-ripened cheese.</title>
        <authorList>
            <consortium name="US DOE Joint Genome Institute (JGI-PGF)"/>
            <person name="Walter F."/>
            <person name="Albersmeier A."/>
            <person name="Kalinowski J."/>
            <person name="Ruckert C."/>
        </authorList>
    </citation>
    <scope>NUCLEOTIDE SEQUENCE</scope>
    <source>
        <strain evidence="1">CGMCC 1.16134</strain>
    </source>
</reference>
<reference evidence="1" key="2">
    <citation type="submission" date="2020-09" db="EMBL/GenBank/DDBJ databases">
        <authorList>
            <person name="Sun Q."/>
            <person name="Zhou Y."/>
        </authorList>
    </citation>
    <scope>NUCLEOTIDE SEQUENCE</scope>
    <source>
        <strain evidence="1">CGMCC 1.16134</strain>
    </source>
</reference>
<dbReference type="EMBL" id="BMKR01000024">
    <property type="protein sequence ID" value="GGF96243.1"/>
    <property type="molecule type" value="Genomic_DNA"/>
</dbReference>
<name>A0A917FRC6_9BACL</name>
<dbReference type="RefSeq" id="WP_189029172.1">
    <property type="nucleotide sequence ID" value="NZ_BMKR01000024.1"/>
</dbReference>